<dbReference type="SUPFAM" id="SSF53383">
    <property type="entry name" value="PLP-dependent transferases"/>
    <property type="match status" value="1"/>
</dbReference>
<evidence type="ECO:0000313" key="6">
    <source>
        <dbReference type="Proteomes" id="UP000248039"/>
    </source>
</evidence>
<dbReference type="PANTHER" id="PTHR48097:SF9">
    <property type="entry name" value="L-THREONINE ALDOLASE"/>
    <property type="match status" value="1"/>
</dbReference>
<dbReference type="PANTHER" id="PTHR48097">
    <property type="entry name" value="L-THREONINE ALDOLASE-RELATED"/>
    <property type="match status" value="1"/>
</dbReference>
<dbReference type="AlphaFoldDB" id="A0A2V4MU62"/>
<protein>
    <submittedName>
        <fullName evidence="5">Threonine aldolase</fullName>
    </submittedName>
</protein>
<comment type="caution">
    <text evidence="5">The sequence shown here is derived from an EMBL/GenBank/DDBJ whole genome shotgun (WGS) entry which is preliminary data.</text>
</comment>
<proteinExistence type="inferred from homology"/>
<dbReference type="Gene3D" id="3.90.1150.10">
    <property type="entry name" value="Aspartate Aminotransferase, domain 1"/>
    <property type="match status" value="1"/>
</dbReference>
<keyword evidence="6" id="KW-1185">Reference proteome</keyword>
<dbReference type="GO" id="GO:0006545">
    <property type="term" value="P:glycine biosynthetic process"/>
    <property type="evidence" value="ECO:0007669"/>
    <property type="project" value="TreeGrafter"/>
</dbReference>
<dbReference type="InterPro" id="IPR015421">
    <property type="entry name" value="PyrdxlP-dep_Trfase_major"/>
</dbReference>
<dbReference type="RefSeq" id="WP_110672968.1">
    <property type="nucleotide sequence ID" value="NZ_PYBW01000140.1"/>
</dbReference>
<evidence type="ECO:0000313" key="5">
    <source>
        <dbReference type="EMBL" id="PYC68216.1"/>
    </source>
</evidence>
<dbReference type="InterPro" id="IPR015424">
    <property type="entry name" value="PyrdxlP-dep_Trfase"/>
</dbReference>
<keyword evidence="3" id="KW-0663">Pyridoxal phosphate</keyword>
<dbReference type="GO" id="GO:0006567">
    <property type="term" value="P:L-threonine catabolic process"/>
    <property type="evidence" value="ECO:0007669"/>
    <property type="project" value="TreeGrafter"/>
</dbReference>
<dbReference type="GO" id="GO:0005829">
    <property type="term" value="C:cytosol"/>
    <property type="evidence" value="ECO:0007669"/>
    <property type="project" value="TreeGrafter"/>
</dbReference>
<dbReference type="InterPro" id="IPR015422">
    <property type="entry name" value="PyrdxlP-dep_Trfase_small"/>
</dbReference>
<comment type="similarity">
    <text evidence="2">Belongs to the threonine aldolase family.</text>
</comment>
<evidence type="ECO:0000256" key="1">
    <source>
        <dbReference type="ARBA" id="ARBA00001933"/>
    </source>
</evidence>
<dbReference type="Pfam" id="PF01212">
    <property type="entry name" value="Beta_elim_lyase"/>
    <property type="match status" value="1"/>
</dbReference>
<evidence type="ECO:0000259" key="4">
    <source>
        <dbReference type="Pfam" id="PF01212"/>
    </source>
</evidence>
<name>A0A2V4MU62_9ACTN</name>
<dbReference type="Gene3D" id="3.40.640.10">
    <property type="entry name" value="Type I PLP-dependent aspartate aminotransferase-like (Major domain)"/>
    <property type="match status" value="1"/>
</dbReference>
<feature type="domain" description="Aromatic amino acid beta-eliminating lyase/threonine aldolase" evidence="4">
    <location>
        <begin position="51"/>
        <end position="298"/>
    </location>
</feature>
<dbReference type="OrthoDB" id="9774495at2"/>
<dbReference type="InterPro" id="IPR001597">
    <property type="entry name" value="ArAA_b-elim_lyase/Thr_aldolase"/>
</dbReference>
<accession>A0A2V4MU62</accession>
<dbReference type="Proteomes" id="UP000248039">
    <property type="component" value="Unassembled WGS sequence"/>
</dbReference>
<gene>
    <name evidence="5" type="ORF">C7C46_29405</name>
</gene>
<reference evidence="5 6" key="1">
    <citation type="submission" date="2018-03" db="EMBL/GenBank/DDBJ databases">
        <title>Bioinformatic expansion and discovery of thiopeptide antibiotics.</title>
        <authorList>
            <person name="Schwalen C.J."/>
            <person name="Hudson G.A."/>
            <person name="Mitchell D.A."/>
        </authorList>
    </citation>
    <scope>NUCLEOTIDE SEQUENCE [LARGE SCALE GENOMIC DNA]</scope>
    <source>
        <strain evidence="5 6">ATCC 21389</strain>
    </source>
</reference>
<evidence type="ECO:0000256" key="3">
    <source>
        <dbReference type="ARBA" id="ARBA00022898"/>
    </source>
</evidence>
<organism evidence="5 6">
    <name type="scientific">Streptomyces tateyamensis</name>
    <dbReference type="NCBI Taxonomy" id="565073"/>
    <lineage>
        <taxon>Bacteria</taxon>
        <taxon>Bacillati</taxon>
        <taxon>Actinomycetota</taxon>
        <taxon>Actinomycetes</taxon>
        <taxon>Kitasatosporales</taxon>
        <taxon>Streptomycetaceae</taxon>
        <taxon>Streptomyces</taxon>
    </lineage>
</organism>
<comment type="cofactor">
    <cofactor evidence="1">
        <name>pyridoxal 5'-phosphate</name>
        <dbReference type="ChEBI" id="CHEBI:597326"/>
    </cofactor>
</comment>
<dbReference type="EMBL" id="PYBW01000140">
    <property type="protein sequence ID" value="PYC68216.1"/>
    <property type="molecule type" value="Genomic_DNA"/>
</dbReference>
<evidence type="ECO:0000256" key="2">
    <source>
        <dbReference type="ARBA" id="ARBA00006966"/>
    </source>
</evidence>
<dbReference type="GO" id="GO:0008732">
    <property type="term" value="F:L-allo-threonine aldolase activity"/>
    <property type="evidence" value="ECO:0007669"/>
    <property type="project" value="TreeGrafter"/>
</dbReference>
<sequence>MTEDLTVRRRLAMRNCRRMLATERPLTVREQLAELSALDVPEVLDELPDFYASGGALTRLEQQVADLLGKPDAVFFPTGTMAQQVALRYGAELTGRIGVALHPMSHLQRWERQAYQQLTGLRGLWPTDAPRPYTAAELAELGQPYGTATVELPLRDAGFLLPSWAELTAVVDQARSAGARVHFDGARLWDCTPHFGRPLAEIADLADSVYVSLYKTLGAVHGAVLAGDAALTAYARTWRHRHGGTVWQNWPAALGGLAGLAHALPRVPEWTAHARLLAEALSRLPGARLNPAVPQTHQFQLYLPYSADALNAANLQLAETEQLWFAGGWSDAAPGLAMAELTIRRSAQEWTAEDVLTAGRRLLELAAAQAQ</sequence>